<evidence type="ECO:0000313" key="8">
    <source>
        <dbReference type="EMBL" id="KAK3248339.1"/>
    </source>
</evidence>
<proteinExistence type="inferred from homology"/>
<comment type="similarity">
    <text evidence="2 7">Belongs to the DPM2 family.</text>
</comment>
<dbReference type="Proteomes" id="UP001190700">
    <property type="component" value="Unassembled WGS sequence"/>
</dbReference>
<comment type="pathway">
    <text evidence="7">Protein modification; protein glycosylation.</text>
</comment>
<evidence type="ECO:0000256" key="7">
    <source>
        <dbReference type="RuleBase" id="RU365084"/>
    </source>
</evidence>
<dbReference type="GO" id="GO:0180047">
    <property type="term" value="P:dolichol phosphate mannose biosynthetic process"/>
    <property type="evidence" value="ECO:0007669"/>
    <property type="project" value="InterPro"/>
</dbReference>
<evidence type="ECO:0000256" key="6">
    <source>
        <dbReference type="ARBA" id="ARBA00023136"/>
    </source>
</evidence>
<dbReference type="GO" id="GO:0033185">
    <property type="term" value="C:dolichol-phosphate-mannose synthase complex"/>
    <property type="evidence" value="ECO:0007669"/>
    <property type="project" value="TreeGrafter"/>
</dbReference>
<accession>A0AAE0C5P9</accession>
<keyword evidence="5 7" id="KW-1133">Transmembrane helix</keyword>
<protein>
    <recommendedName>
        <fullName evidence="7">Dolichol phosphate-mannose biosynthesis regulatory protein</fullName>
    </recommendedName>
</protein>
<evidence type="ECO:0000256" key="1">
    <source>
        <dbReference type="ARBA" id="ARBA00004477"/>
    </source>
</evidence>
<dbReference type="EMBL" id="LGRX02028202">
    <property type="protein sequence ID" value="KAK3248339.1"/>
    <property type="molecule type" value="Genomic_DNA"/>
</dbReference>
<feature type="transmembrane region" description="Helical" evidence="7">
    <location>
        <begin position="5"/>
        <end position="26"/>
    </location>
</feature>
<dbReference type="InterPro" id="IPR009914">
    <property type="entry name" value="DPM2"/>
</dbReference>
<reference evidence="8 9" key="1">
    <citation type="journal article" date="2015" name="Genome Biol. Evol.">
        <title>Comparative Genomics of a Bacterivorous Green Alga Reveals Evolutionary Causalities and Consequences of Phago-Mixotrophic Mode of Nutrition.</title>
        <authorList>
            <person name="Burns J.A."/>
            <person name="Paasch A."/>
            <person name="Narechania A."/>
            <person name="Kim E."/>
        </authorList>
    </citation>
    <scope>NUCLEOTIDE SEQUENCE [LARGE SCALE GENOMIC DNA]</scope>
    <source>
        <strain evidence="8 9">PLY_AMNH</strain>
    </source>
</reference>
<evidence type="ECO:0000256" key="3">
    <source>
        <dbReference type="ARBA" id="ARBA00022692"/>
    </source>
</evidence>
<organism evidence="8 9">
    <name type="scientific">Cymbomonas tetramitiformis</name>
    <dbReference type="NCBI Taxonomy" id="36881"/>
    <lineage>
        <taxon>Eukaryota</taxon>
        <taxon>Viridiplantae</taxon>
        <taxon>Chlorophyta</taxon>
        <taxon>Pyramimonadophyceae</taxon>
        <taxon>Pyramimonadales</taxon>
        <taxon>Pyramimonadaceae</taxon>
        <taxon>Cymbomonas</taxon>
    </lineage>
</organism>
<dbReference type="GO" id="GO:0006506">
    <property type="term" value="P:GPI anchor biosynthetic process"/>
    <property type="evidence" value="ECO:0007669"/>
    <property type="project" value="TreeGrafter"/>
</dbReference>
<sequence>MEDKLLGFLLLSASSTAFVYYTLWVIVTPFVEEEHYLQTWFPDRYYAIAIPAYLGLLLCVFVAGFIGHVMLKARKPKSC</sequence>
<comment type="subcellular location">
    <subcellularLocation>
        <location evidence="1 7">Endoplasmic reticulum membrane</location>
        <topology evidence="1 7">Multi-pass membrane protein</topology>
    </subcellularLocation>
</comment>
<dbReference type="PANTHER" id="PTHR15039">
    <property type="entry name" value="DOLICHOL PHOSPHATE-MANNOSE BIOSYNTHESIS REGULATORY PROTEIN"/>
    <property type="match status" value="1"/>
</dbReference>
<gene>
    <name evidence="8" type="ORF">CYMTET_42190</name>
</gene>
<evidence type="ECO:0000256" key="4">
    <source>
        <dbReference type="ARBA" id="ARBA00022824"/>
    </source>
</evidence>
<comment type="subunit">
    <text evidence="7">Component of the dolichol-phosphate mannose (DPM) synthase complex.</text>
</comment>
<comment type="function">
    <text evidence="7">Regulatory subunit of the dolichol-phosphate mannose (DPM) synthase complex; essential for the ER localization.</text>
</comment>
<evidence type="ECO:0000256" key="5">
    <source>
        <dbReference type="ARBA" id="ARBA00022989"/>
    </source>
</evidence>
<keyword evidence="6 7" id="KW-0472">Membrane</keyword>
<dbReference type="GO" id="GO:0030234">
    <property type="term" value="F:enzyme regulator activity"/>
    <property type="evidence" value="ECO:0007669"/>
    <property type="project" value="UniProtKB-UniRule"/>
</dbReference>
<keyword evidence="9" id="KW-1185">Reference proteome</keyword>
<dbReference type="Pfam" id="PF07297">
    <property type="entry name" value="DPM2"/>
    <property type="match status" value="1"/>
</dbReference>
<keyword evidence="3 7" id="KW-0812">Transmembrane</keyword>
<keyword evidence="4 7" id="KW-0256">Endoplasmic reticulum</keyword>
<dbReference type="AlphaFoldDB" id="A0AAE0C5P9"/>
<comment type="caution">
    <text evidence="8">The sequence shown here is derived from an EMBL/GenBank/DDBJ whole genome shotgun (WGS) entry which is preliminary data.</text>
</comment>
<evidence type="ECO:0000313" key="9">
    <source>
        <dbReference type="Proteomes" id="UP001190700"/>
    </source>
</evidence>
<name>A0AAE0C5P9_9CHLO</name>
<dbReference type="GO" id="GO:0005789">
    <property type="term" value="C:endoplasmic reticulum membrane"/>
    <property type="evidence" value="ECO:0007669"/>
    <property type="project" value="UniProtKB-SubCell"/>
</dbReference>
<feature type="transmembrane region" description="Helical" evidence="7">
    <location>
        <begin position="46"/>
        <end position="71"/>
    </location>
</feature>
<dbReference type="PANTHER" id="PTHR15039:SF11">
    <property type="entry name" value="DOLICHOL PHOSPHATE-MANNOSE BIOSYNTHESIS REGULATORY PROTEIN"/>
    <property type="match status" value="1"/>
</dbReference>
<evidence type="ECO:0000256" key="2">
    <source>
        <dbReference type="ARBA" id="ARBA00005478"/>
    </source>
</evidence>